<evidence type="ECO:0000313" key="2">
    <source>
        <dbReference type="EMBL" id="AVD70476.1"/>
    </source>
</evidence>
<dbReference type="PROSITE" id="PS51257">
    <property type="entry name" value="PROKAR_LIPOPROTEIN"/>
    <property type="match status" value="1"/>
</dbReference>
<dbReference type="PANTHER" id="PTHR42895">
    <property type="entry name" value="IRON-SULFUR CLUSTER-BINDING PROTEIN-RELATED"/>
    <property type="match status" value="1"/>
</dbReference>
<organism evidence="2 3">
    <name type="scientific">Desulfobulbus oralis</name>
    <dbReference type="NCBI Taxonomy" id="1986146"/>
    <lineage>
        <taxon>Bacteria</taxon>
        <taxon>Pseudomonadati</taxon>
        <taxon>Thermodesulfobacteriota</taxon>
        <taxon>Desulfobulbia</taxon>
        <taxon>Desulfobulbales</taxon>
        <taxon>Desulfobulbaceae</taxon>
        <taxon>Desulfobulbus</taxon>
    </lineage>
</organism>
<dbReference type="EMBL" id="CP021255">
    <property type="protein sequence ID" value="AVD70476.1"/>
    <property type="molecule type" value="Genomic_DNA"/>
</dbReference>
<feature type="domain" description="2Fe-2S ferredoxin-type" evidence="1">
    <location>
        <begin position="4"/>
        <end position="92"/>
    </location>
</feature>
<evidence type="ECO:0000259" key="1">
    <source>
        <dbReference type="PROSITE" id="PS51085"/>
    </source>
</evidence>
<dbReference type="KEGG" id="deo:CAY53_02450"/>
<dbReference type="Pfam" id="PF17650">
    <property type="entry name" value="RACo_linker"/>
    <property type="match status" value="1"/>
</dbReference>
<dbReference type="Gene3D" id="3.30.420.480">
    <property type="entry name" value="Domain of unknown function (DUF4445)"/>
    <property type="match status" value="1"/>
</dbReference>
<keyword evidence="3" id="KW-1185">Reference proteome</keyword>
<protein>
    <recommendedName>
        <fullName evidence="1">2Fe-2S ferredoxin-type domain-containing protein</fullName>
    </recommendedName>
</protein>
<dbReference type="Gene3D" id="3.10.20.30">
    <property type="match status" value="1"/>
</dbReference>
<dbReference type="InterPro" id="IPR036010">
    <property type="entry name" value="2Fe-2S_ferredoxin-like_sf"/>
</dbReference>
<accession>A0A2L1GLF7</accession>
<dbReference type="OrthoDB" id="9810588at2"/>
<dbReference type="AlphaFoldDB" id="A0A2L1GLF7"/>
<gene>
    <name evidence="2" type="ORF">CAY53_02450</name>
</gene>
<dbReference type="SUPFAM" id="SSF54292">
    <property type="entry name" value="2Fe-2S ferredoxin-like"/>
    <property type="match status" value="1"/>
</dbReference>
<dbReference type="CDD" id="cd00207">
    <property type="entry name" value="fer2"/>
    <property type="match status" value="1"/>
</dbReference>
<reference evidence="2 3" key="1">
    <citation type="journal article" date="2018" name="MBio">
        <title>Insights into the evolution of host association through the isolation and characterization of a novel human periodontal pathobiont, Desulfobulbus oralis.</title>
        <authorList>
            <person name="Cross K.L."/>
            <person name="Chirania P."/>
            <person name="Xiong W."/>
            <person name="Beall C.J."/>
            <person name="Elkins J.G."/>
            <person name="Giannone R.J."/>
            <person name="Griffen A.L."/>
            <person name="Guss A.M."/>
            <person name="Hettich R.L."/>
            <person name="Joshi S.S."/>
            <person name="Mokrzan E.M."/>
            <person name="Martin R.K."/>
            <person name="Zhulin I.B."/>
            <person name="Leys E.J."/>
            <person name="Podar M."/>
        </authorList>
    </citation>
    <scope>NUCLEOTIDE SEQUENCE [LARGE SCALE GENOMIC DNA]</scope>
    <source>
        <strain evidence="2 3">ORNL</strain>
    </source>
</reference>
<dbReference type="InterPro" id="IPR040506">
    <property type="entry name" value="RACo_linker"/>
</dbReference>
<dbReference type="InterPro" id="IPR041414">
    <property type="entry name" value="Raco-like_middle"/>
</dbReference>
<dbReference type="Pfam" id="PF00111">
    <property type="entry name" value="Fer2"/>
    <property type="match status" value="1"/>
</dbReference>
<dbReference type="InterPro" id="IPR012675">
    <property type="entry name" value="Beta-grasp_dom_sf"/>
</dbReference>
<name>A0A2L1GLF7_9BACT</name>
<dbReference type="GO" id="GO:0051536">
    <property type="term" value="F:iron-sulfur cluster binding"/>
    <property type="evidence" value="ECO:0007669"/>
    <property type="project" value="InterPro"/>
</dbReference>
<dbReference type="PROSITE" id="PS51085">
    <property type="entry name" value="2FE2S_FER_2"/>
    <property type="match status" value="1"/>
</dbReference>
<dbReference type="InterPro" id="IPR027980">
    <property type="entry name" value="RACo_C"/>
</dbReference>
<dbReference type="Proteomes" id="UP000239867">
    <property type="component" value="Chromosome"/>
</dbReference>
<sequence length="610" mass="64583">MKAMHIEVIAGGKRHCLQAQAGAMLSGCLLDAGLMEGTECGGQGVCGKCAVKVLSGELEPIDETQAVLPDGKVLSCRVRVAGDAVVEIASGQDDVKRKVGLFELCKKGRPEDGPVQKQFVTLAEPTLRDQLSDLERILAKVGKNRKFSHSLLPELPGVLRQARFAVTAVLMEDELIAVEPGDTRDQCYGFIVDIGTTTIAVYLVDLNSGAVLEAEGLANPQRIFGSDVLTRITAAATPESRRKIQKLTVDGIAEAMQRLMRKRDLRAEHAYIATVVGNTTMSHLFLGVDPANLAVAPFIPCHRSRVQLKAKAIGLPMHPEAAVHVLPNISGYVGSDTVGVAMATKFWEQKGVSIAVDIGTNGEIILGFKGRVLACSTAAGPAFEGAHIQQGMRAGEGAIEKVRLDDDKVELGVIGSAPPQGICGSGLIDAVAELLRVGLLDERGKLVQNAPDSPLAKRVRVGARGIGEFVLAYAGELGNENDLVLTQKDIRELQLAKAAIAAGIQVLQSEVKNILAGEPVIDRLYLAGAFGNYLDREKAVALGLFPGIAADKIIPIGNAAAEGAGLCLLSLGQRKMADRISMFVTPVELSARADFNALWIQAMAFPKPAA</sequence>
<dbReference type="Pfam" id="PF17651">
    <property type="entry name" value="Raco_middle"/>
    <property type="match status" value="1"/>
</dbReference>
<proteinExistence type="predicted"/>
<dbReference type="InterPro" id="IPR052911">
    <property type="entry name" value="Corrinoid_activation_enz"/>
</dbReference>
<dbReference type="PANTHER" id="PTHR42895:SF2">
    <property type="entry name" value="IRON-SULFUR CLUSTER PROTEIN"/>
    <property type="match status" value="1"/>
</dbReference>
<dbReference type="Pfam" id="PF14574">
    <property type="entry name" value="RACo_C_ter"/>
    <property type="match status" value="1"/>
</dbReference>
<dbReference type="InterPro" id="IPR001041">
    <property type="entry name" value="2Fe-2S_ferredoxin-type"/>
</dbReference>
<dbReference type="Gene3D" id="3.10.20.880">
    <property type="match status" value="1"/>
</dbReference>
<evidence type="ECO:0000313" key="3">
    <source>
        <dbReference type="Proteomes" id="UP000239867"/>
    </source>
</evidence>
<dbReference type="InterPro" id="IPR042259">
    <property type="entry name" value="Raco-like_middle_sf"/>
</dbReference>